<evidence type="ECO:0000313" key="21">
    <source>
        <dbReference type="EMBL" id="VYT14105.1"/>
    </source>
</evidence>
<evidence type="ECO:0000256" key="6">
    <source>
        <dbReference type="ARBA" id="ARBA00022741"/>
    </source>
</evidence>
<comment type="catalytic activity">
    <reaction evidence="10 19">
        <text>[ThiI sulfur-carrier protein]-S-sulfanyl-L-cysteine + a uridine in tRNA + 2 reduced [2Fe-2S]-[ferredoxin] + ATP + H(+) = [ThiI sulfur-carrier protein]-L-cysteine + a 4-thiouridine in tRNA + 2 oxidized [2Fe-2S]-[ferredoxin] + AMP + diphosphate</text>
        <dbReference type="Rhea" id="RHEA:24176"/>
        <dbReference type="Rhea" id="RHEA-COMP:10000"/>
        <dbReference type="Rhea" id="RHEA-COMP:10001"/>
        <dbReference type="Rhea" id="RHEA-COMP:13337"/>
        <dbReference type="Rhea" id="RHEA-COMP:13338"/>
        <dbReference type="Rhea" id="RHEA-COMP:13339"/>
        <dbReference type="Rhea" id="RHEA-COMP:13340"/>
        <dbReference type="ChEBI" id="CHEBI:15378"/>
        <dbReference type="ChEBI" id="CHEBI:29950"/>
        <dbReference type="ChEBI" id="CHEBI:30616"/>
        <dbReference type="ChEBI" id="CHEBI:33019"/>
        <dbReference type="ChEBI" id="CHEBI:33737"/>
        <dbReference type="ChEBI" id="CHEBI:33738"/>
        <dbReference type="ChEBI" id="CHEBI:61963"/>
        <dbReference type="ChEBI" id="CHEBI:65315"/>
        <dbReference type="ChEBI" id="CHEBI:136798"/>
        <dbReference type="ChEBI" id="CHEBI:456215"/>
        <dbReference type="EC" id="2.8.1.4"/>
    </reaction>
</comment>
<evidence type="ECO:0000256" key="12">
    <source>
        <dbReference type="ARBA" id="ARBA00058382"/>
    </source>
</evidence>
<feature type="binding site" evidence="19">
    <location>
        <begin position="184"/>
        <end position="185"/>
    </location>
    <ligand>
        <name>ATP</name>
        <dbReference type="ChEBI" id="CHEBI:30616"/>
    </ligand>
</feature>
<dbReference type="InterPro" id="IPR049961">
    <property type="entry name" value="ThiI_N"/>
</dbReference>
<protein>
    <recommendedName>
        <fullName evidence="15 19">Probable tRNA sulfurtransferase</fullName>
        <ecNumber evidence="14 19">2.8.1.4</ecNumber>
    </recommendedName>
    <alternativeName>
        <fullName evidence="16 19">Sulfur carrier protein ThiS sulfurtransferase</fullName>
    </alternativeName>
    <alternativeName>
        <fullName evidence="17 19">Thiamine biosynthesis protein ThiI</fullName>
    </alternativeName>
    <alternativeName>
        <fullName evidence="18 19">tRNA 4-thiouridine synthase</fullName>
    </alternativeName>
</protein>
<evidence type="ECO:0000256" key="17">
    <source>
        <dbReference type="ARBA" id="ARBA00077849"/>
    </source>
</evidence>
<dbReference type="CDD" id="cd11716">
    <property type="entry name" value="THUMP_ThiI"/>
    <property type="match status" value="1"/>
</dbReference>
<evidence type="ECO:0000256" key="15">
    <source>
        <dbReference type="ARBA" id="ARBA00071867"/>
    </source>
</evidence>
<comment type="pathway">
    <text evidence="2 19">Cofactor biosynthesis; thiamine diphosphate biosynthesis.</text>
</comment>
<keyword evidence="3 19" id="KW-0963">Cytoplasm</keyword>
<dbReference type="PROSITE" id="PS51165">
    <property type="entry name" value="THUMP"/>
    <property type="match status" value="1"/>
</dbReference>
<dbReference type="Pfam" id="PF02568">
    <property type="entry name" value="ThiI"/>
    <property type="match status" value="1"/>
</dbReference>
<comment type="subcellular location">
    <subcellularLocation>
        <location evidence="1 19">Cytoplasm</location>
    </subcellularLocation>
</comment>
<dbReference type="FunFam" id="3.40.50.620:FF:000053">
    <property type="entry name" value="Probable tRNA sulfurtransferase"/>
    <property type="match status" value="1"/>
</dbReference>
<feature type="binding site" evidence="19">
    <location>
        <position position="266"/>
    </location>
    <ligand>
        <name>ATP</name>
        <dbReference type="ChEBI" id="CHEBI:30616"/>
    </ligand>
</feature>
<evidence type="ECO:0000256" key="19">
    <source>
        <dbReference type="HAMAP-Rule" id="MF_00021"/>
    </source>
</evidence>
<evidence type="ECO:0000256" key="9">
    <source>
        <dbReference type="ARBA" id="ARBA00022977"/>
    </source>
</evidence>
<dbReference type="CDD" id="cd01712">
    <property type="entry name" value="PPase_ThiI"/>
    <property type="match status" value="1"/>
</dbReference>
<evidence type="ECO:0000256" key="7">
    <source>
        <dbReference type="ARBA" id="ARBA00022840"/>
    </source>
</evidence>
<feature type="domain" description="THUMP" evidence="20">
    <location>
        <begin position="59"/>
        <end position="166"/>
    </location>
</feature>
<evidence type="ECO:0000256" key="14">
    <source>
        <dbReference type="ARBA" id="ARBA00066827"/>
    </source>
</evidence>
<dbReference type="GO" id="GO:0004810">
    <property type="term" value="F:CCA tRNA nucleotidyltransferase activity"/>
    <property type="evidence" value="ECO:0007669"/>
    <property type="project" value="InterPro"/>
</dbReference>
<dbReference type="SUPFAM" id="SSF143437">
    <property type="entry name" value="THUMP domain-like"/>
    <property type="match status" value="1"/>
</dbReference>
<evidence type="ECO:0000256" key="8">
    <source>
        <dbReference type="ARBA" id="ARBA00022884"/>
    </source>
</evidence>
<dbReference type="GO" id="GO:0009228">
    <property type="term" value="P:thiamine biosynthetic process"/>
    <property type="evidence" value="ECO:0007669"/>
    <property type="project" value="UniProtKB-KW"/>
</dbReference>
<keyword evidence="8 19" id="KW-0694">RNA-binding</keyword>
<dbReference type="Pfam" id="PF02926">
    <property type="entry name" value="THUMP"/>
    <property type="match status" value="1"/>
</dbReference>
<dbReference type="Gene3D" id="3.40.50.620">
    <property type="entry name" value="HUPs"/>
    <property type="match status" value="1"/>
</dbReference>
<dbReference type="InterPro" id="IPR004114">
    <property type="entry name" value="THUMP_dom"/>
</dbReference>
<dbReference type="InterPro" id="IPR054173">
    <property type="entry name" value="ThiI_fer"/>
</dbReference>
<keyword evidence="4 19" id="KW-0820">tRNA-binding</keyword>
<evidence type="ECO:0000256" key="1">
    <source>
        <dbReference type="ARBA" id="ARBA00004496"/>
    </source>
</evidence>
<dbReference type="UniPathway" id="UPA00060"/>
<dbReference type="GO" id="GO:0140741">
    <property type="term" value="F:tRNA-uracil-4 sulfurtransferase activity"/>
    <property type="evidence" value="ECO:0007669"/>
    <property type="project" value="UniProtKB-EC"/>
</dbReference>
<dbReference type="GO" id="GO:0005524">
    <property type="term" value="F:ATP binding"/>
    <property type="evidence" value="ECO:0007669"/>
    <property type="project" value="UniProtKB-UniRule"/>
</dbReference>
<dbReference type="GO" id="GO:0002937">
    <property type="term" value="P:tRNA 4-thiouridine biosynthesis"/>
    <property type="evidence" value="ECO:0007669"/>
    <property type="project" value="TreeGrafter"/>
</dbReference>
<keyword evidence="7 19" id="KW-0067">ATP-binding</keyword>
<dbReference type="PANTHER" id="PTHR43209:SF1">
    <property type="entry name" value="TRNA SULFURTRANSFERASE"/>
    <property type="match status" value="1"/>
</dbReference>
<evidence type="ECO:0000256" key="16">
    <source>
        <dbReference type="ARBA" id="ARBA00075337"/>
    </source>
</evidence>
<feature type="binding site" evidence="19">
    <location>
        <position position="288"/>
    </location>
    <ligand>
        <name>ATP</name>
        <dbReference type="ChEBI" id="CHEBI:30616"/>
    </ligand>
</feature>
<sequence length="388" mass="44324">MEDLLSVSFGELFLKGKNRNKFFKAAIDNIKRNIKDIGYEDMYLESSKLYINADKNDFDDLIREIKKVFGIIYISEIKRCDKNKESIENALKEILDNMDIKNKTFKVITNRVDKSFEIKSPEFSQMMGGFILKNYAKKNNLKVDVHNPDFKVFIDIKKYAYVYANRHEGMGGLPLGSSGNGLLLLSGGIDSPVAGFMMAKRGMRINCLHFHSYPFTSKRALQKAIDLGKILSQYTGKMRIYSVNMAEIYKAINKNCHRNQTTILSRRFMMRIAEKISEKNSYDALITGESLGQVASQTVESMTVIEDATKLPIFKPLIALDKTEIIDRALFIGSYEKSIEPYDDCCSIFAPSNPITKPKLKYIKESESNLDIENLENKAIENMEIFDI</sequence>
<evidence type="ECO:0000256" key="11">
    <source>
        <dbReference type="ARBA" id="ARBA00052330"/>
    </source>
</evidence>
<evidence type="ECO:0000256" key="4">
    <source>
        <dbReference type="ARBA" id="ARBA00022555"/>
    </source>
</evidence>
<dbReference type="GO" id="GO:0005829">
    <property type="term" value="C:cytosol"/>
    <property type="evidence" value="ECO:0007669"/>
    <property type="project" value="TreeGrafter"/>
</dbReference>
<accession>A0A6N2U7P0</accession>
<dbReference type="InterPro" id="IPR050102">
    <property type="entry name" value="tRNA_sulfurtransferase_ThiI"/>
</dbReference>
<dbReference type="RefSeq" id="WP_156329393.1">
    <property type="nucleotide sequence ID" value="NZ_CACRSW010000029.1"/>
</dbReference>
<feature type="binding site" evidence="19">
    <location>
        <position position="297"/>
    </location>
    <ligand>
        <name>ATP</name>
        <dbReference type="ChEBI" id="CHEBI:30616"/>
    </ligand>
</feature>
<dbReference type="PANTHER" id="PTHR43209">
    <property type="entry name" value="TRNA SULFURTRANSFERASE"/>
    <property type="match status" value="1"/>
</dbReference>
<reference evidence="21" key="1">
    <citation type="submission" date="2019-11" db="EMBL/GenBank/DDBJ databases">
        <authorList>
            <person name="Feng L."/>
        </authorList>
    </citation>
    <scope>NUCLEOTIDE SEQUENCE</scope>
    <source>
        <strain evidence="21">AvaginalisLFYP127</strain>
    </source>
</reference>
<keyword evidence="6 19" id="KW-0547">Nucleotide-binding</keyword>
<dbReference type="Pfam" id="PF22025">
    <property type="entry name" value="ThiI_fer"/>
    <property type="match status" value="1"/>
</dbReference>
<dbReference type="InterPro" id="IPR003720">
    <property type="entry name" value="tRNA_STrfase"/>
</dbReference>
<dbReference type="GO" id="GO:0000049">
    <property type="term" value="F:tRNA binding"/>
    <property type="evidence" value="ECO:0007669"/>
    <property type="project" value="UniProtKB-UniRule"/>
</dbReference>
<feature type="binding site" evidence="19">
    <location>
        <begin position="209"/>
        <end position="210"/>
    </location>
    <ligand>
        <name>ATP</name>
        <dbReference type="ChEBI" id="CHEBI:30616"/>
    </ligand>
</feature>
<dbReference type="InterPro" id="IPR049962">
    <property type="entry name" value="THUMP_ThiI"/>
</dbReference>
<evidence type="ECO:0000256" key="18">
    <source>
        <dbReference type="ARBA" id="ARBA00080570"/>
    </source>
</evidence>
<evidence type="ECO:0000256" key="10">
    <source>
        <dbReference type="ARBA" id="ARBA00050570"/>
    </source>
</evidence>
<evidence type="ECO:0000256" key="5">
    <source>
        <dbReference type="ARBA" id="ARBA00022679"/>
    </source>
</evidence>
<dbReference type="AlphaFoldDB" id="A0A6N2U7P0"/>
<dbReference type="InterPro" id="IPR014729">
    <property type="entry name" value="Rossmann-like_a/b/a_fold"/>
</dbReference>
<comment type="similarity">
    <text evidence="13 19">Belongs to the ThiI family.</text>
</comment>
<dbReference type="SMART" id="SM00981">
    <property type="entry name" value="THUMP"/>
    <property type="match status" value="1"/>
</dbReference>
<organism evidence="21">
    <name type="scientific">Anaerococcus vaginalis</name>
    <dbReference type="NCBI Taxonomy" id="33037"/>
    <lineage>
        <taxon>Bacteria</taxon>
        <taxon>Bacillati</taxon>
        <taxon>Bacillota</taxon>
        <taxon>Tissierellia</taxon>
        <taxon>Tissierellales</taxon>
        <taxon>Peptoniphilaceae</taxon>
        <taxon>Anaerococcus</taxon>
    </lineage>
</organism>
<evidence type="ECO:0000256" key="3">
    <source>
        <dbReference type="ARBA" id="ARBA00022490"/>
    </source>
</evidence>
<dbReference type="GO" id="GO:0009229">
    <property type="term" value="P:thiamine diphosphate biosynthetic process"/>
    <property type="evidence" value="ECO:0007669"/>
    <property type="project" value="UniProtKB-UniRule"/>
</dbReference>
<comment type="function">
    <text evidence="12 19">Catalyzes the ATP-dependent transfer of a sulfur to tRNA to produce 4-thiouridine in position 8 of tRNAs, which functions as a near-UV photosensor. Also catalyzes the transfer of sulfur to the sulfur carrier protein ThiS, forming ThiS-thiocarboxylate. This is a step in the synthesis of thiazole, in the thiamine biosynthesis pathway. The sulfur is donated as persulfide by IscS.</text>
</comment>
<dbReference type="HAMAP" id="MF_00021">
    <property type="entry name" value="ThiI"/>
    <property type="match status" value="1"/>
</dbReference>
<dbReference type="EMBL" id="CACRSW010000029">
    <property type="protein sequence ID" value="VYT14105.1"/>
    <property type="molecule type" value="Genomic_DNA"/>
</dbReference>
<keyword evidence="5 19" id="KW-0808">Transferase</keyword>
<dbReference type="EC" id="2.8.1.4" evidence="14 19"/>
<evidence type="ECO:0000256" key="2">
    <source>
        <dbReference type="ARBA" id="ARBA00004948"/>
    </source>
</evidence>
<dbReference type="InterPro" id="IPR020536">
    <property type="entry name" value="ThiI_AANH"/>
</dbReference>
<dbReference type="Gene3D" id="3.30.2130.30">
    <property type="match status" value="1"/>
</dbReference>
<dbReference type="SUPFAM" id="SSF52402">
    <property type="entry name" value="Adenine nucleotide alpha hydrolases-like"/>
    <property type="match status" value="1"/>
</dbReference>
<dbReference type="GO" id="GO:0052837">
    <property type="term" value="P:thiazole biosynthetic process"/>
    <property type="evidence" value="ECO:0007669"/>
    <property type="project" value="TreeGrafter"/>
</dbReference>
<comment type="catalytic activity">
    <reaction evidence="11 19">
        <text>[ThiS sulfur-carrier protein]-C-terminal Gly-Gly-AMP + S-sulfanyl-L-cysteinyl-[cysteine desulfurase] + AH2 = [ThiS sulfur-carrier protein]-C-terminal-Gly-aminoethanethioate + L-cysteinyl-[cysteine desulfurase] + A + AMP + 2 H(+)</text>
        <dbReference type="Rhea" id="RHEA:43340"/>
        <dbReference type="Rhea" id="RHEA-COMP:12157"/>
        <dbReference type="Rhea" id="RHEA-COMP:12158"/>
        <dbReference type="Rhea" id="RHEA-COMP:12910"/>
        <dbReference type="Rhea" id="RHEA-COMP:19908"/>
        <dbReference type="ChEBI" id="CHEBI:13193"/>
        <dbReference type="ChEBI" id="CHEBI:15378"/>
        <dbReference type="ChEBI" id="CHEBI:17499"/>
        <dbReference type="ChEBI" id="CHEBI:29950"/>
        <dbReference type="ChEBI" id="CHEBI:61963"/>
        <dbReference type="ChEBI" id="CHEBI:90618"/>
        <dbReference type="ChEBI" id="CHEBI:232372"/>
        <dbReference type="ChEBI" id="CHEBI:456215"/>
    </reaction>
</comment>
<keyword evidence="9 19" id="KW-0784">Thiamine biosynthesis</keyword>
<evidence type="ECO:0000259" key="20">
    <source>
        <dbReference type="PROSITE" id="PS51165"/>
    </source>
</evidence>
<gene>
    <name evidence="19 21" type="primary">thiI</name>
    <name evidence="21" type="ORF">AVLFYP127_01000</name>
</gene>
<evidence type="ECO:0000256" key="13">
    <source>
        <dbReference type="ARBA" id="ARBA00061472"/>
    </source>
</evidence>
<proteinExistence type="inferred from homology"/>
<name>A0A6N2U7P0_9FIRM</name>
<dbReference type="NCBIfam" id="TIGR00342">
    <property type="entry name" value="tRNA uracil 4-sulfurtransferase ThiI"/>
    <property type="match status" value="1"/>
</dbReference>